<accession>A0ABM1RRY6</accession>
<proteinExistence type="inferred from homology"/>
<evidence type="ECO:0000256" key="2">
    <source>
        <dbReference type="ARBA" id="ARBA00008526"/>
    </source>
</evidence>
<protein>
    <submittedName>
        <fullName evidence="10">ABC transporter A family member 6-like</fullName>
    </submittedName>
</protein>
<dbReference type="GeneID" id="104790981"/>
<evidence type="ECO:0000256" key="6">
    <source>
        <dbReference type="SAM" id="Phobius"/>
    </source>
</evidence>
<feature type="transmembrane region" description="Helical" evidence="6">
    <location>
        <begin position="81"/>
        <end position="103"/>
    </location>
</feature>
<evidence type="ECO:0000256" key="4">
    <source>
        <dbReference type="ARBA" id="ARBA00022989"/>
    </source>
</evidence>
<sequence>LAYDLLDTDRSNFNVTIWYYTTYKGDLQDWRVKYVRVPRSVNLVSNAYLEFLKGPGTKMLLDFVKEMPKQETRLRMDMASLVGPIFFSWVILLLFPVILNSLVYEKQQRLRIIMKMHGLGDASYWMISYAYFLAISTLYIVCLMVFGSAIGLKFFRFNDYSVQFTFYFLYINLQISIAFLVSSAFSKAVTASVAAYIYVFGSGLLGAFLFQFLVEGLSFPRRWLFVLELYPGFSLYRGLYEFSQYAFQRNLNGRDGMKWKHFRGSAMDEVFSIIIIEWFLALIVTYCMNRVSLSAKDPIVFLENTFKKSLSPQKLSLQKQGSAVSVEMENLDVLQEREKVEQLMLEPNTSHAIVCDNLKKVYPGRDGNPPKLAISGLSLVVTSGECFGMLGPNGAGKTSFINMMTGLVKPTSGSAFVRGLDICKDMDKVYTSMGVCPQHE</sequence>
<evidence type="ECO:0000256" key="1">
    <source>
        <dbReference type="ARBA" id="ARBA00004141"/>
    </source>
</evidence>
<dbReference type="InterPro" id="IPR013525">
    <property type="entry name" value="ABC2_TM"/>
</dbReference>
<evidence type="ECO:0000256" key="5">
    <source>
        <dbReference type="ARBA" id="ARBA00023136"/>
    </source>
</evidence>
<feature type="transmembrane region" description="Helical" evidence="6">
    <location>
        <begin position="270"/>
        <end position="288"/>
    </location>
</feature>
<dbReference type="Pfam" id="PF12698">
    <property type="entry name" value="ABC2_membrane_3"/>
    <property type="match status" value="1"/>
</dbReference>
<feature type="transmembrane region" description="Helical" evidence="6">
    <location>
        <begin position="164"/>
        <end position="181"/>
    </location>
</feature>
<organism evidence="9 10">
    <name type="scientific">Camelina sativa</name>
    <name type="common">False flax</name>
    <name type="synonym">Myagrum sativum</name>
    <dbReference type="NCBI Taxonomy" id="90675"/>
    <lineage>
        <taxon>Eukaryota</taxon>
        <taxon>Viridiplantae</taxon>
        <taxon>Streptophyta</taxon>
        <taxon>Embryophyta</taxon>
        <taxon>Tracheophyta</taxon>
        <taxon>Spermatophyta</taxon>
        <taxon>Magnoliopsida</taxon>
        <taxon>eudicotyledons</taxon>
        <taxon>Gunneridae</taxon>
        <taxon>Pentapetalae</taxon>
        <taxon>rosids</taxon>
        <taxon>malvids</taxon>
        <taxon>Brassicales</taxon>
        <taxon>Brassicaceae</taxon>
        <taxon>Camelineae</taxon>
        <taxon>Camelina</taxon>
    </lineage>
</organism>
<evidence type="ECO:0000256" key="3">
    <source>
        <dbReference type="ARBA" id="ARBA00022692"/>
    </source>
</evidence>
<dbReference type="PANTHER" id="PTHR19229">
    <property type="entry name" value="ATP-BINDING CASSETTE TRANSPORTER SUBFAMILY A ABCA"/>
    <property type="match status" value="1"/>
</dbReference>
<evidence type="ECO:0000259" key="8">
    <source>
        <dbReference type="Pfam" id="PF12698"/>
    </source>
</evidence>
<gene>
    <name evidence="10" type="primary">LOC104790981</name>
</gene>
<name>A0ABM1RRY6_CAMSA</name>
<evidence type="ECO:0000313" key="9">
    <source>
        <dbReference type="Proteomes" id="UP000694864"/>
    </source>
</evidence>
<feature type="non-terminal residue" evidence="10">
    <location>
        <position position="1"/>
    </location>
</feature>
<feature type="transmembrane region" description="Helical" evidence="6">
    <location>
        <begin position="193"/>
        <end position="214"/>
    </location>
</feature>
<dbReference type="InterPro" id="IPR003439">
    <property type="entry name" value="ABC_transporter-like_ATP-bd"/>
</dbReference>
<evidence type="ECO:0000313" key="10">
    <source>
        <dbReference type="RefSeq" id="XP_019101774.1"/>
    </source>
</evidence>
<feature type="transmembrane region" description="Helical" evidence="6">
    <location>
        <begin position="124"/>
        <end position="152"/>
    </location>
</feature>
<dbReference type="SUPFAM" id="SSF52540">
    <property type="entry name" value="P-loop containing nucleoside triphosphate hydrolases"/>
    <property type="match status" value="1"/>
</dbReference>
<dbReference type="Proteomes" id="UP000694864">
    <property type="component" value="Chromosome 6"/>
</dbReference>
<evidence type="ECO:0000259" key="7">
    <source>
        <dbReference type="Pfam" id="PF00005"/>
    </source>
</evidence>
<reference evidence="9" key="1">
    <citation type="journal article" date="2014" name="Nat. Commun.">
        <title>The emerging biofuel crop Camelina sativa retains a highly undifferentiated hexaploid genome structure.</title>
        <authorList>
            <person name="Kagale S."/>
            <person name="Koh C."/>
            <person name="Nixon J."/>
            <person name="Bollina V."/>
            <person name="Clarke W.E."/>
            <person name="Tuteja R."/>
            <person name="Spillane C."/>
            <person name="Robinson S.J."/>
            <person name="Links M.G."/>
            <person name="Clarke C."/>
            <person name="Higgins E.E."/>
            <person name="Huebert T."/>
            <person name="Sharpe A.G."/>
            <person name="Parkin I.A."/>
        </authorList>
    </citation>
    <scope>NUCLEOTIDE SEQUENCE [LARGE SCALE GENOMIC DNA]</scope>
    <source>
        <strain evidence="9">cv. DH55</strain>
    </source>
</reference>
<dbReference type="PANTHER" id="PTHR19229:SF154">
    <property type="entry name" value="ABC TRANSPORTER A FAMILY MEMBER 3-RELATED"/>
    <property type="match status" value="1"/>
</dbReference>
<dbReference type="Pfam" id="PF00005">
    <property type="entry name" value="ABC_tran"/>
    <property type="match status" value="1"/>
</dbReference>
<dbReference type="RefSeq" id="XP_019101774.1">
    <property type="nucleotide sequence ID" value="XM_019246229.1"/>
</dbReference>
<feature type="domain" description="ABC-2 type transporter transmembrane" evidence="8">
    <location>
        <begin position="76"/>
        <end position="274"/>
    </location>
</feature>
<comment type="similarity">
    <text evidence="2">Belongs to the ABC transporter superfamily. ABCA family. CPR flippase (TC 3.A.1.211) subfamily.</text>
</comment>
<dbReference type="InterPro" id="IPR027417">
    <property type="entry name" value="P-loop_NTPase"/>
</dbReference>
<keyword evidence="3 6" id="KW-0812">Transmembrane</keyword>
<keyword evidence="4 6" id="KW-1133">Transmembrane helix</keyword>
<dbReference type="Gene3D" id="3.40.50.300">
    <property type="entry name" value="P-loop containing nucleotide triphosphate hydrolases"/>
    <property type="match status" value="1"/>
</dbReference>
<keyword evidence="9" id="KW-1185">Reference proteome</keyword>
<keyword evidence="5 6" id="KW-0472">Membrane</keyword>
<comment type="subcellular location">
    <subcellularLocation>
        <location evidence="1">Membrane</location>
        <topology evidence="1">Multi-pass membrane protein</topology>
    </subcellularLocation>
</comment>
<reference evidence="10" key="2">
    <citation type="submission" date="2025-08" db="UniProtKB">
        <authorList>
            <consortium name="RefSeq"/>
        </authorList>
    </citation>
    <scope>IDENTIFICATION</scope>
    <source>
        <tissue evidence="10">Leaf</tissue>
    </source>
</reference>
<feature type="domain" description="ABC transporter" evidence="7">
    <location>
        <begin position="375"/>
        <end position="439"/>
    </location>
</feature>
<dbReference type="InterPro" id="IPR026082">
    <property type="entry name" value="ABCA"/>
</dbReference>